<evidence type="ECO:0000313" key="7">
    <source>
        <dbReference type="Proteomes" id="UP000239747"/>
    </source>
</evidence>
<comment type="caution">
    <text evidence="6">The sequence shown here is derived from an EMBL/GenBank/DDBJ whole genome shotgun (WGS) entry which is preliminary data.</text>
</comment>
<proteinExistence type="inferred from homology"/>
<keyword evidence="3" id="KW-0378">Hydrolase</keyword>
<protein>
    <submittedName>
        <fullName evidence="6">Sulfatase</fullName>
    </submittedName>
</protein>
<evidence type="ECO:0000259" key="5">
    <source>
        <dbReference type="Pfam" id="PF00884"/>
    </source>
</evidence>
<accession>A0A2S7U8N6</accession>
<dbReference type="OrthoDB" id="9815108at2"/>
<dbReference type="GO" id="GO:0046872">
    <property type="term" value="F:metal ion binding"/>
    <property type="evidence" value="ECO:0007669"/>
    <property type="project" value="UniProtKB-KW"/>
</dbReference>
<dbReference type="InterPro" id="IPR024607">
    <property type="entry name" value="Sulfatase_CS"/>
</dbReference>
<evidence type="ECO:0000256" key="4">
    <source>
        <dbReference type="ARBA" id="ARBA00022837"/>
    </source>
</evidence>
<feature type="domain" description="Sulfatase N-terminal" evidence="5">
    <location>
        <begin position="41"/>
        <end position="391"/>
    </location>
</feature>
<dbReference type="InterPro" id="IPR050738">
    <property type="entry name" value="Sulfatase"/>
</dbReference>
<dbReference type="InterPro" id="IPR000917">
    <property type="entry name" value="Sulfatase_N"/>
</dbReference>
<dbReference type="AlphaFoldDB" id="A0A2S7U8N6"/>
<dbReference type="Gene3D" id="3.40.720.10">
    <property type="entry name" value="Alkaline Phosphatase, subunit A"/>
    <property type="match status" value="1"/>
</dbReference>
<dbReference type="RefSeq" id="WP_105069920.1">
    <property type="nucleotide sequence ID" value="NZ_MTPW01000001.1"/>
</dbReference>
<sequence>MIDNRKIATNLNYIGLLILFLAIVSCKNEEKSIATKKEKRPNIIYVYVDQLSANMMSNAGNDYLKTPALDYIAHNGIRFTRAYTTNPVCSPARVSLMTGRFPSYFKDDKENEVRENRGSMMIPTVTDEVKRTTIAAHLKKANYDLYFGGKEHLPKSLTPAALGFNKFSNDERGELVKKAADIIKENHENPYFMVVSLINPHDICYMALREKATSKNDAILLKRAKVELATLDKAMKIPEGVSKEEFYASYCPPLPVNYEPQIDEPRAVKNLIDNRPFRKNAREHFTDQDWKHHRYAYHRLTEVMDKEIQVLLDAIKNSGQEENTLIIFSSDHGDMSASHRMEHKSTLYEESANIPFMAMWKGHIPKGQINEKNLISNGLDLLPTICDYAGIEGVSDHRGRSLQPLFQGEDVSWRETLGVESEIGKMVVDQHGFKYMRYDVDGIEEQLLNLDLDPFETTHFTDDLRFKSDLERLRKIYQTEWFK</sequence>
<name>A0A2S7U8N6_9FLAO</name>
<organism evidence="6 7">
    <name type="scientific">Nonlabens arenilitoris</name>
    <dbReference type="NCBI Taxonomy" id="1217969"/>
    <lineage>
        <taxon>Bacteria</taxon>
        <taxon>Pseudomonadati</taxon>
        <taxon>Bacteroidota</taxon>
        <taxon>Flavobacteriia</taxon>
        <taxon>Flavobacteriales</taxon>
        <taxon>Flavobacteriaceae</taxon>
        <taxon>Nonlabens</taxon>
    </lineage>
</organism>
<keyword evidence="4" id="KW-0106">Calcium</keyword>
<dbReference type="InterPro" id="IPR017850">
    <property type="entry name" value="Alkaline_phosphatase_core_sf"/>
</dbReference>
<evidence type="ECO:0000256" key="3">
    <source>
        <dbReference type="ARBA" id="ARBA00022801"/>
    </source>
</evidence>
<dbReference type="Pfam" id="PF00884">
    <property type="entry name" value="Sulfatase"/>
    <property type="match status" value="1"/>
</dbReference>
<dbReference type="PANTHER" id="PTHR42693">
    <property type="entry name" value="ARYLSULFATASE FAMILY MEMBER"/>
    <property type="match status" value="1"/>
</dbReference>
<dbReference type="Proteomes" id="UP000239747">
    <property type="component" value="Unassembled WGS sequence"/>
</dbReference>
<evidence type="ECO:0000256" key="1">
    <source>
        <dbReference type="ARBA" id="ARBA00008779"/>
    </source>
</evidence>
<keyword evidence="7" id="KW-1185">Reference proteome</keyword>
<dbReference type="GO" id="GO:0004065">
    <property type="term" value="F:arylsulfatase activity"/>
    <property type="evidence" value="ECO:0007669"/>
    <property type="project" value="TreeGrafter"/>
</dbReference>
<comment type="similarity">
    <text evidence="1">Belongs to the sulfatase family.</text>
</comment>
<evidence type="ECO:0000256" key="2">
    <source>
        <dbReference type="ARBA" id="ARBA00022723"/>
    </source>
</evidence>
<evidence type="ECO:0000313" key="6">
    <source>
        <dbReference type="EMBL" id="PQJ30744.1"/>
    </source>
</evidence>
<keyword evidence="2" id="KW-0479">Metal-binding</keyword>
<reference evidence="6 7" key="1">
    <citation type="submission" date="2017-01" db="EMBL/GenBank/DDBJ databases">
        <title>Trade-off between light-utilization and light-protection in marine flavobacteria.</title>
        <authorList>
            <person name="Kumagai Y."/>
            <person name="Yoshizawa S."/>
            <person name="Kogure K."/>
            <person name="Iwasaki W."/>
        </authorList>
    </citation>
    <scope>NUCLEOTIDE SEQUENCE [LARGE SCALE GENOMIC DNA]</scope>
    <source>
        <strain evidence="6 7">KCTC 32109</strain>
    </source>
</reference>
<gene>
    <name evidence="6" type="ORF">BST92_01845</name>
</gene>
<dbReference type="SUPFAM" id="SSF53649">
    <property type="entry name" value="Alkaline phosphatase-like"/>
    <property type="match status" value="1"/>
</dbReference>
<dbReference type="EMBL" id="MTPW01000001">
    <property type="protein sequence ID" value="PQJ30744.1"/>
    <property type="molecule type" value="Genomic_DNA"/>
</dbReference>
<dbReference type="PROSITE" id="PS00523">
    <property type="entry name" value="SULFATASE_1"/>
    <property type="match status" value="1"/>
</dbReference>
<dbReference type="PROSITE" id="PS51257">
    <property type="entry name" value="PROKAR_LIPOPROTEIN"/>
    <property type="match status" value="1"/>
</dbReference>
<dbReference type="PANTHER" id="PTHR42693:SF33">
    <property type="entry name" value="ARYLSULFATASE"/>
    <property type="match status" value="1"/>
</dbReference>